<keyword evidence="3" id="KW-1185">Reference proteome</keyword>
<name>A0A939JQB4_9ACTN</name>
<proteinExistence type="predicted"/>
<evidence type="ECO:0000313" key="3">
    <source>
        <dbReference type="Proteomes" id="UP000664781"/>
    </source>
</evidence>
<organism evidence="2 3">
    <name type="scientific">Streptomyces triculaminicus</name>
    <dbReference type="NCBI Taxonomy" id="2816232"/>
    <lineage>
        <taxon>Bacteria</taxon>
        <taxon>Bacillati</taxon>
        <taxon>Actinomycetota</taxon>
        <taxon>Actinomycetes</taxon>
        <taxon>Kitasatosporales</taxon>
        <taxon>Streptomycetaceae</taxon>
        <taxon>Streptomyces</taxon>
    </lineage>
</organism>
<comment type="caution">
    <text evidence="2">The sequence shown here is derived from an EMBL/GenBank/DDBJ whole genome shotgun (WGS) entry which is preliminary data.</text>
</comment>
<evidence type="ECO:0000256" key="1">
    <source>
        <dbReference type="SAM" id="Phobius"/>
    </source>
</evidence>
<gene>
    <name evidence="2" type="ORF">J1792_06125</name>
</gene>
<sequence length="108" mass="10959">MTQAVRQPHGSRGLLAVLNSDGRSHPVENTLAAVTVVLGALAAISSLWTGLHLLSSWSGLAGILTGAWGQFISATTGERFLLIIGLGASAFGFFLGMAHGGLFGGVIG</sequence>
<dbReference type="Proteomes" id="UP000664781">
    <property type="component" value="Unassembled WGS sequence"/>
</dbReference>
<keyword evidence="1" id="KW-0472">Membrane</keyword>
<keyword evidence="1" id="KW-0812">Transmembrane</keyword>
<dbReference type="EMBL" id="JAFMOF010000001">
    <property type="protein sequence ID" value="MBO0652379.1"/>
    <property type="molecule type" value="Genomic_DNA"/>
</dbReference>
<feature type="transmembrane region" description="Helical" evidence="1">
    <location>
        <begin position="80"/>
        <end position="107"/>
    </location>
</feature>
<evidence type="ECO:0000313" key="2">
    <source>
        <dbReference type="EMBL" id="MBO0652379.1"/>
    </source>
</evidence>
<protein>
    <submittedName>
        <fullName evidence="2">Uncharacterized protein</fullName>
    </submittedName>
</protein>
<keyword evidence="1" id="KW-1133">Transmembrane helix</keyword>
<dbReference type="AlphaFoldDB" id="A0A939JQB4"/>
<accession>A0A939JQB4</accession>
<reference evidence="2" key="1">
    <citation type="submission" date="2021-03" db="EMBL/GenBank/DDBJ databases">
        <title>Streptomyces strains.</title>
        <authorList>
            <person name="Lund M.B."/>
            <person name="Toerring T."/>
        </authorList>
    </citation>
    <scope>NUCLEOTIDE SEQUENCE</scope>
    <source>
        <strain evidence="2">JCM 4242</strain>
    </source>
</reference>
<feature type="transmembrane region" description="Helical" evidence="1">
    <location>
        <begin position="54"/>
        <end position="73"/>
    </location>
</feature>
<feature type="transmembrane region" description="Helical" evidence="1">
    <location>
        <begin position="30"/>
        <end position="48"/>
    </location>
</feature>
<dbReference type="RefSeq" id="WP_086567628.1">
    <property type="nucleotide sequence ID" value="NZ_JAFMOF010000001.1"/>
</dbReference>